<proteinExistence type="predicted"/>
<dbReference type="Proteomes" id="UP000253740">
    <property type="component" value="Unassembled WGS sequence"/>
</dbReference>
<dbReference type="EMBL" id="DF970209">
    <property type="protein sequence ID" value="GAP66507.1"/>
    <property type="molecule type" value="Genomic_DNA"/>
</dbReference>
<name>A0A0K8QQ00_9GAMM</name>
<evidence type="ECO:0000256" key="1">
    <source>
        <dbReference type="SAM" id="MobiDB-lite"/>
    </source>
</evidence>
<keyword evidence="3" id="KW-1185">Reference proteome</keyword>
<gene>
    <name evidence="2" type="ORF">MBSD_n1815</name>
</gene>
<dbReference type="AlphaFoldDB" id="A0A0K8QQ00"/>
<sequence length="82" mass="8141">MVAASAWLTSTGVAADAGRAKASESSRAAKVFMTMVSMAMRRGLRRGGNSTHAPAAPLPVAGGAACPQPARGAVGMVRQAAC</sequence>
<evidence type="ECO:0000313" key="2">
    <source>
        <dbReference type="EMBL" id="GAP66507.1"/>
    </source>
</evidence>
<protein>
    <submittedName>
        <fullName evidence="2">Uncharacterized protein</fullName>
    </submittedName>
</protein>
<organism evidence="2">
    <name type="scientific">Mizugakiibacter sediminis</name>
    <dbReference type="NCBI Taxonomy" id="1475481"/>
    <lineage>
        <taxon>Bacteria</taxon>
        <taxon>Pseudomonadati</taxon>
        <taxon>Pseudomonadota</taxon>
        <taxon>Gammaproteobacteria</taxon>
        <taxon>Lysobacterales</taxon>
        <taxon>Rhodanobacteraceae</taxon>
        <taxon>Mizugakiibacter</taxon>
    </lineage>
</organism>
<feature type="region of interest" description="Disordered" evidence="1">
    <location>
        <begin position="1"/>
        <end position="23"/>
    </location>
</feature>
<evidence type="ECO:0000313" key="3">
    <source>
        <dbReference type="Proteomes" id="UP000253740"/>
    </source>
</evidence>
<reference evidence="2" key="1">
    <citation type="submission" date="2015-08" db="EMBL/GenBank/DDBJ databases">
        <title>Complete DNA Sequence of Pseudomonas syringae pv. actinidiae, the Causal Agent of Kiwifruit Canker Disease.</title>
        <authorList>
            <person name="Rikkerink E.H.A."/>
            <person name="Fineran P.C."/>
        </authorList>
    </citation>
    <scope>NUCLEOTIDE SEQUENCE</scope>
    <source>
        <strain evidence="2">SkMP5</strain>
    </source>
</reference>
<accession>A0A0K8QQ00</accession>